<comment type="caution">
    <text evidence="3">The sequence shown here is derived from an EMBL/GenBank/DDBJ whole genome shotgun (WGS) entry which is preliminary data.</text>
</comment>
<dbReference type="PANTHER" id="PTHR47605">
    <property type="entry name" value="TRANSCRIPTIONAL ELONGATION REGULATOR MINIYO"/>
    <property type="match status" value="1"/>
</dbReference>
<name>A0A388K3H4_CHABU</name>
<dbReference type="EMBL" id="BFEA01000052">
    <property type="protein sequence ID" value="GBG64585.1"/>
    <property type="molecule type" value="Genomic_DNA"/>
</dbReference>
<dbReference type="AlphaFoldDB" id="A0A388K3H4"/>
<dbReference type="OrthoDB" id="348201at2759"/>
<sequence>MRCVMVNGGRRNVEAFGYELESKDWRSDWRARRIRILRYEVGGEWRPLKCGLVDYGGGEGEKGRHRGCEVWIGLGEFWKHWRWGWGLGALAGTEDGWCFVAPVQTGHQHVTEIVVHLLQYMLYNHSPTPSSPNPPTFMALTDVVVVAAIFSVQVMRIPIADELLLDVLVAFCRHSPGAAEAVMRCPRLMETVRQRFIMDDQGWCCTPIPSTVIKSIKLLKVLCVAGRDHVVVLRNSGLLESCKRHLLLTGKGESLVEKRSSSSRERDLAKLEQERRMAARSESFRLWRACVKYGLDVSVFADYYAAGLCWCLVPPCLLRDADAQVEDGEKKGHEHGVEAWVDGREAFLLLEGLATTLAPLERKIQKSRQSSIAVSRDKYEECNPEVVRWPWSVALPFVQTACEWLQPQILAEAFRSASGGPGDEIPCQRQIKCHTFSAAKLSAISAVLHFLATVVERGSVVHNDGVPEEDCVKEQVMTAHNWLPFAVVEKVRKSLVEGGLIRGEGFVSTETEDKLWIAPRLLAVAERGESDLASAVAATSCLRAIVRLTAVITNAMGAQGVGMEVLRSNHSLLNRLLETRGLRKVTVEESHSGGFLWGQQSGVNSNTRGGTAPGVGFGWFIKGGGRLWTEGGVLWQERARLLGELLVAVEPSDLLRSRCTKPPSSELKVGCELLDAALGVLDLMDPRDRVLVRQVVAHVILSEECCRLSTDQTRDYLGWPPSATNVSAGMEVGITAVIRKAMIRHYMREWLSLRRKHNKGEETGQQKRGNAAALNSASRRGSMRLESIRENSEEQADSPEQPMNEYELREDAEAADGPSRKRLMHEWINQRLPLPSHWMLSPMAIGAGLMELGAKDVKKMEEDGGFASIAKNWEEIKFAVKGCLVMITAFERLVLRYTKQIPFARKVHALSEAFLMGPDFFADGDVRALLKALQDLIFAANRKKDEREQGDYDVDFAGQVDAAYEPFIESLAEHFSETSFGDEVFARQISILFQQKVAHRLRLTLWSVLADAQGLALLPPLELCCGPPDAYLYPSEIVMFQAESTMQ</sequence>
<dbReference type="Gramene" id="GBG64585">
    <property type="protein sequence ID" value="GBG64585"/>
    <property type="gene ID" value="CBR_g45642"/>
</dbReference>
<evidence type="ECO:0000313" key="3">
    <source>
        <dbReference type="EMBL" id="GBG64585.1"/>
    </source>
</evidence>
<dbReference type="Pfam" id="PF25766">
    <property type="entry name" value="TPR_RPAP1"/>
    <property type="match status" value="1"/>
</dbReference>
<keyword evidence="4" id="KW-1185">Reference proteome</keyword>
<dbReference type="Proteomes" id="UP000265515">
    <property type="component" value="Unassembled WGS sequence"/>
</dbReference>
<evidence type="ECO:0000259" key="2">
    <source>
        <dbReference type="Pfam" id="PF25766"/>
    </source>
</evidence>
<protein>
    <recommendedName>
        <fullName evidence="2">RPAP1/MINIYO-like TPR repeats domain-containing protein</fullName>
    </recommendedName>
</protein>
<feature type="region of interest" description="Disordered" evidence="1">
    <location>
        <begin position="757"/>
        <end position="818"/>
    </location>
</feature>
<dbReference type="PANTHER" id="PTHR47605:SF2">
    <property type="entry name" value="TRANSCRIPTIONAL ELONGATION REGULATOR MINIYO"/>
    <property type="match status" value="1"/>
</dbReference>
<dbReference type="STRING" id="69332.A0A388K3H4"/>
<proteinExistence type="predicted"/>
<gene>
    <name evidence="3" type="ORF">CBR_g45642</name>
</gene>
<evidence type="ECO:0000256" key="1">
    <source>
        <dbReference type="SAM" id="MobiDB-lite"/>
    </source>
</evidence>
<accession>A0A388K3H4</accession>
<organism evidence="3 4">
    <name type="scientific">Chara braunii</name>
    <name type="common">Braun's stonewort</name>
    <dbReference type="NCBI Taxonomy" id="69332"/>
    <lineage>
        <taxon>Eukaryota</taxon>
        <taxon>Viridiplantae</taxon>
        <taxon>Streptophyta</taxon>
        <taxon>Charophyceae</taxon>
        <taxon>Charales</taxon>
        <taxon>Characeae</taxon>
        <taxon>Chara</taxon>
    </lineage>
</organism>
<reference evidence="3 4" key="1">
    <citation type="journal article" date="2018" name="Cell">
        <title>The Chara Genome: Secondary Complexity and Implications for Plant Terrestrialization.</title>
        <authorList>
            <person name="Nishiyama T."/>
            <person name="Sakayama H."/>
            <person name="Vries J.D."/>
            <person name="Buschmann H."/>
            <person name="Saint-Marcoux D."/>
            <person name="Ullrich K.K."/>
            <person name="Haas F.B."/>
            <person name="Vanderstraeten L."/>
            <person name="Becker D."/>
            <person name="Lang D."/>
            <person name="Vosolsobe S."/>
            <person name="Rombauts S."/>
            <person name="Wilhelmsson P.K.I."/>
            <person name="Janitza P."/>
            <person name="Kern R."/>
            <person name="Heyl A."/>
            <person name="Rumpler F."/>
            <person name="Villalobos L.I.A.C."/>
            <person name="Clay J.M."/>
            <person name="Skokan R."/>
            <person name="Toyoda A."/>
            <person name="Suzuki Y."/>
            <person name="Kagoshima H."/>
            <person name="Schijlen E."/>
            <person name="Tajeshwar N."/>
            <person name="Catarino B."/>
            <person name="Hetherington A.J."/>
            <person name="Saltykova A."/>
            <person name="Bonnot C."/>
            <person name="Breuninger H."/>
            <person name="Symeonidi A."/>
            <person name="Radhakrishnan G.V."/>
            <person name="Van Nieuwerburgh F."/>
            <person name="Deforce D."/>
            <person name="Chang C."/>
            <person name="Karol K.G."/>
            <person name="Hedrich R."/>
            <person name="Ulvskov P."/>
            <person name="Glockner G."/>
            <person name="Delwiche C.F."/>
            <person name="Petrasek J."/>
            <person name="Van de Peer Y."/>
            <person name="Friml J."/>
            <person name="Beilby M."/>
            <person name="Dolan L."/>
            <person name="Kohara Y."/>
            <person name="Sugano S."/>
            <person name="Fujiyama A."/>
            <person name="Delaux P.-M."/>
            <person name="Quint M."/>
            <person name="TheiBen G."/>
            <person name="Hagemann M."/>
            <person name="Harholt J."/>
            <person name="Dunand C."/>
            <person name="Zachgo S."/>
            <person name="Langdale J."/>
            <person name="Maumus F."/>
            <person name="Straeten D.V.D."/>
            <person name="Gould S.B."/>
            <person name="Rensing S.A."/>
        </authorList>
    </citation>
    <scope>NUCLEOTIDE SEQUENCE [LARGE SCALE GENOMIC DNA]</scope>
    <source>
        <strain evidence="3 4">S276</strain>
    </source>
</reference>
<dbReference type="OMA" id="MCHNDSA"/>
<feature type="domain" description="RPAP1/MINIYO-like TPR repeats" evidence="2">
    <location>
        <begin position="877"/>
        <end position="1036"/>
    </location>
</feature>
<evidence type="ECO:0000313" key="4">
    <source>
        <dbReference type="Proteomes" id="UP000265515"/>
    </source>
</evidence>
<dbReference type="InterPro" id="IPR057989">
    <property type="entry name" value="TPR_RPAP1/MINIYO-like"/>
</dbReference>
<dbReference type="InterPro" id="IPR055326">
    <property type="entry name" value="MINIYO"/>
</dbReference>